<organism evidence="1 2">
    <name type="scientific">Spodoptera exigua</name>
    <name type="common">Beet armyworm</name>
    <name type="synonym">Noctua fulgens</name>
    <dbReference type="NCBI Taxonomy" id="7107"/>
    <lineage>
        <taxon>Eukaryota</taxon>
        <taxon>Metazoa</taxon>
        <taxon>Ecdysozoa</taxon>
        <taxon>Arthropoda</taxon>
        <taxon>Hexapoda</taxon>
        <taxon>Insecta</taxon>
        <taxon>Pterygota</taxon>
        <taxon>Neoptera</taxon>
        <taxon>Endopterygota</taxon>
        <taxon>Lepidoptera</taxon>
        <taxon>Glossata</taxon>
        <taxon>Ditrysia</taxon>
        <taxon>Noctuoidea</taxon>
        <taxon>Noctuidae</taxon>
        <taxon>Amphipyrinae</taxon>
        <taxon>Spodoptera</taxon>
    </lineage>
</organism>
<dbReference type="AlphaFoldDB" id="A0A922MI00"/>
<proteinExistence type="predicted"/>
<dbReference type="EMBL" id="JACEFF010000479">
    <property type="protein sequence ID" value="KAH9636774.1"/>
    <property type="molecule type" value="Genomic_DNA"/>
</dbReference>
<name>A0A922MI00_SPOEX</name>
<evidence type="ECO:0000313" key="1">
    <source>
        <dbReference type="EMBL" id="KAH9636774.1"/>
    </source>
</evidence>
<accession>A0A922MI00</accession>
<protein>
    <submittedName>
        <fullName evidence="1">Uncharacterized protein</fullName>
    </submittedName>
</protein>
<gene>
    <name evidence="1" type="ORF">HF086_005097</name>
</gene>
<dbReference type="Proteomes" id="UP000814243">
    <property type="component" value="Unassembled WGS sequence"/>
</dbReference>
<reference evidence="1" key="1">
    <citation type="journal article" date="2021" name="G3 (Bethesda)">
        <title>Genome and transcriptome analysis of the beet armyworm Spodoptera exigua reveals targets for pest control. .</title>
        <authorList>
            <person name="Simon S."/>
            <person name="Breeschoten T."/>
            <person name="Jansen H.J."/>
            <person name="Dirks R.P."/>
            <person name="Schranz M.E."/>
            <person name="Ros V.I.D."/>
        </authorList>
    </citation>
    <scope>NUCLEOTIDE SEQUENCE</scope>
    <source>
        <strain evidence="1">TB_SE_WUR_2020</strain>
    </source>
</reference>
<comment type="caution">
    <text evidence="1">The sequence shown here is derived from an EMBL/GenBank/DDBJ whole genome shotgun (WGS) entry which is preliminary data.</text>
</comment>
<evidence type="ECO:0000313" key="2">
    <source>
        <dbReference type="Proteomes" id="UP000814243"/>
    </source>
</evidence>
<sequence length="223" mass="26214">MHEFDIGIEEFPKLSDILPTLTKKTSLDYENMPDTMVKNLTIDLDKINIKKFKNKITKIADFMGKNDPVLKASRRQANIKKTDEKKFKKAYTYLVRRKILDLMLQTIYMARHKVKPLEANQYFTNKGTSYRVAFLYQRLKLIHGTMMKRFQDITVTSSLRYTKHTGFFDILFGKGSKDYCLHYRKALADHASIIQLHVLFDNLFKVLGKLHDLNKKIGKRLDE</sequence>